<keyword evidence="2" id="KW-1185">Reference proteome</keyword>
<organism evidence="1 2">
    <name type="scientific">Streptomyces ortus</name>
    <dbReference type="NCBI Taxonomy" id="2867268"/>
    <lineage>
        <taxon>Bacteria</taxon>
        <taxon>Bacillati</taxon>
        <taxon>Actinomycetota</taxon>
        <taxon>Actinomycetes</taxon>
        <taxon>Kitasatosporales</taxon>
        <taxon>Streptomycetaceae</taxon>
        <taxon>Streptomyces</taxon>
    </lineage>
</organism>
<accession>A0ABT3VD21</accession>
<dbReference type="RefSeq" id="WP_267030192.1">
    <property type="nucleotide sequence ID" value="NZ_JAIFZO010000002.1"/>
</dbReference>
<protein>
    <submittedName>
        <fullName evidence="1">Uncharacterized protein</fullName>
    </submittedName>
</protein>
<reference evidence="1" key="1">
    <citation type="journal article" date="2022" name="bioRxiv">
        <title>Discovery and biosynthetic assessment of Streptomyces ortus sp nov. isolated from a deep-sea sponge.</title>
        <authorList>
            <person name="Williams S.E."/>
        </authorList>
    </citation>
    <scope>NUCLEOTIDE SEQUENCE</scope>
    <source>
        <strain evidence="1">A15ISP2-DRY2</strain>
    </source>
</reference>
<name>A0ABT3VD21_9ACTN</name>
<proteinExistence type="predicted"/>
<dbReference type="EMBL" id="JAIFZO010000002">
    <property type="protein sequence ID" value="MCX4237832.1"/>
    <property type="molecule type" value="Genomic_DNA"/>
</dbReference>
<gene>
    <name evidence="1" type="ORF">K3769_34700</name>
</gene>
<evidence type="ECO:0000313" key="2">
    <source>
        <dbReference type="Proteomes" id="UP001165590"/>
    </source>
</evidence>
<comment type="caution">
    <text evidence="1">The sequence shown here is derived from an EMBL/GenBank/DDBJ whole genome shotgun (WGS) entry which is preliminary data.</text>
</comment>
<sequence length="76" mass="8532">MSTSADGVETYAQLWRMSAFPRRWVLRDTAGDVLVFDRDTNCPVDIDDGPTRGEVLRRMREAGVPEGDEYPGRPCA</sequence>
<evidence type="ECO:0000313" key="1">
    <source>
        <dbReference type="EMBL" id="MCX4237832.1"/>
    </source>
</evidence>
<dbReference type="Proteomes" id="UP001165590">
    <property type="component" value="Unassembled WGS sequence"/>
</dbReference>